<dbReference type="SUPFAM" id="SSF55811">
    <property type="entry name" value="Nudix"/>
    <property type="match status" value="1"/>
</dbReference>
<dbReference type="AlphaFoldDB" id="A0A5N1JAH6"/>
<comment type="caution">
    <text evidence="4">The sequence shown here is derived from an EMBL/GenBank/DDBJ whole genome shotgun (WGS) entry which is preliminary data.</text>
</comment>
<dbReference type="EMBL" id="VTWT01000001">
    <property type="protein sequence ID" value="KAA9346018.1"/>
    <property type="molecule type" value="Genomic_DNA"/>
</dbReference>
<evidence type="ECO:0000256" key="2">
    <source>
        <dbReference type="ARBA" id="ARBA00022801"/>
    </source>
</evidence>
<dbReference type="Gene3D" id="3.90.79.10">
    <property type="entry name" value="Nucleoside Triphosphate Pyrophosphohydrolase"/>
    <property type="match status" value="1"/>
</dbReference>
<proteinExistence type="predicted"/>
<dbReference type="RefSeq" id="WP_150902161.1">
    <property type="nucleotide sequence ID" value="NZ_VTWT01000001.1"/>
</dbReference>
<keyword evidence="5" id="KW-1185">Reference proteome</keyword>
<gene>
    <name evidence="4" type="ORF">F0P94_02760</name>
</gene>
<dbReference type="PANTHER" id="PTHR43046:SF14">
    <property type="entry name" value="MUTT_NUDIX FAMILY PROTEIN"/>
    <property type="match status" value="1"/>
</dbReference>
<evidence type="ECO:0000313" key="5">
    <source>
        <dbReference type="Proteomes" id="UP000326570"/>
    </source>
</evidence>
<sequence>MEIKNEYYTGKLRVRVCGVCLQNNAILLVCHRGLVKGTDFWAPPGGGLAYGETVRDCLKREFAEETGLEVKPGRFLFLNEFLRPPLHALELFFQVEITGGTLKKGTDPEHSEADQIITEVSFKTFSELSKIPLGAKHSIFHELVDFDDLFIPQNRFL</sequence>
<dbReference type="InterPro" id="IPR015797">
    <property type="entry name" value="NUDIX_hydrolase-like_dom_sf"/>
</dbReference>
<dbReference type="CDD" id="cd18880">
    <property type="entry name" value="NUDIX_ADPRase"/>
    <property type="match status" value="1"/>
</dbReference>
<protein>
    <submittedName>
        <fullName evidence="4">NUDIX hydrolase</fullName>
    </submittedName>
</protein>
<reference evidence="4 5" key="1">
    <citation type="submission" date="2019-09" db="EMBL/GenBank/DDBJ databases">
        <title>Genome sequence of Adhaeribacter sp. M2.</title>
        <authorList>
            <person name="Srinivasan S."/>
        </authorList>
    </citation>
    <scope>NUCLEOTIDE SEQUENCE [LARGE SCALE GENOMIC DNA]</scope>
    <source>
        <strain evidence="4 5">M2</strain>
    </source>
</reference>
<keyword evidence="2 4" id="KW-0378">Hydrolase</keyword>
<feature type="domain" description="Nudix hydrolase" evidence="3">
    <location>
        <begin position="12"/>
        <end position="156"/>
    </location>
</feature>
<dbReference type="PROSITE" id="PS51462">
    <property type="entry name" value="NUDIX"/>
    <property type="match status" value="1"/>
</dbReference>
<evidence type="ECO:0000259" key="3">
    <source>
        <dbReference type="PROSITE" id="PS51462"/>
    </source>
</evidence>
<evidence type="ECO:0000313" key="4">
    <source>
        <dbReference type="EMBL" id="KAA9346018.1"/>
    </source>
</evidence>
<dbReference type="PROSITE" id="PS00893">
    <property type="entry name" value="NUDIX_BOX"/>
    <property type="match status" value="1"/>
</dbReference>
<name>A0A5N1JAH6_9BACT</name>
<dbReference type="InterPro" id="IPR020084">
    <property type="entry name" value="NUDIX_hydrolase_CS"/>
</dbReference>
<organism evidence="4 5">
    <name type="scientific">Adhaeribacter soli</name>
    <dbReference type="NCBI Taxonomy" id="2607655"/>
    <lineage>
        <taxon>Bacteria</taxon>
        <taxon>Pseudomonadati</taxon>
        <taxon>Bacteroidota</taxon>
        <taxon>Cytophagia</taxon>
        <taxon>Cytophagales</taxon>
        <taxon>Hymenobacteraceae</taxon>
        <taxon>Adhaeribacter</taxon>
    </lineage>
</organism>
<dbReference type="InterPro" id="IPR000086">
    <property type="entry name" value="NUDIX_hydrolase_dom"/>
</dbReference>
<comment type="cofactor">
    <cofactor evidence="1">
        <name>Mg(2+)</name>
        <dbReference type="ChEBI" id="CHEBI:18420"/>
    </cofactor>
</comment>
<evidence type="ECO:0000256" key="1">
    <source>
        <dbReference type="ARBA" id="ARBA00001946"/>
    </source>
</evidence>
<dbReference type="PANTHER" id="PTHR43046">
    <property type="entry name" value="GDP-MANNOSE MANNOSYL HYDROLASE"/>
    <property type="match status" value="1"/>
</dbReference>
<accession>A0A5N1JAH6</accession>
<dbReference type="GO" id="GO:0016787">
    <property type="term" value="F:hydrolase activity"/>
    <property type="evidence" value="ECO:0007669"/>
    <property type="project" value="UniProtKB-KW"/>
</dbReference>
<dbReference type="Proteomes" id="UP000326570">
    <property type="component" value="Unassembled WGS sequence"/>
</dbReference>
<dbReference type="Pfam" id="PF00293">
    <property type="entry name" value="NUDIX"/>
    <property type="match status" value="1"/>
</dbReference>